<dbReference type="Proteomes" id="UP000216339">
    <property type="component" value="Unassembled WGS sequence"/>
</dbReference>
<sequence>MQVSPDWTAVDAAFDRALDLDGEERDAYLATLNPAVRDALDPLLRDAARDFPLLDRPEEVVGSLVATDPVPAVAEGVRVGPYRIEELVGEGGMGRVYRAHRADGAFDKTVAVKVVRQSLALAGADVMARLRRERDLLATLDHPGIARLVDGGETDDGVPYLVTEFVDGLPITAYADAQDLGVRERVGLMAEVARAVDHAHRRFVVHRDLKPSNVLVAERDGPGGSPLPQPVVLDFGIAKLLDEAGEPGSGAFPLTRTGIRLLTPAYAAPELYEPMATVTTAADVYGLGALLYELLTGRRPHDDAVTPGPATTEPTWPSRLVGAPSTAARRRAALPGAARTSRALRGDLDTICLRALHPDPARRYASAADLAADLERHLAGQPVEARRDSHAYVVGRFVRRHRASALAVAVALVALVAGLGVSLSALTKERRARAAAEEASVRAREASDLLAGLFGTADPESTNGTVVSAQDVLDLGLERVEAIESPALRAYLLTILGRTYRDVGDISLADSLLTMAVDLAGQTTLSVQDRMLAHYELGRLYGVTQQYADAIPVFLAGVALASGNPNERDVLFDLTRDLSWCYREAGYTGGRPRYIDEAIVWAERAVAAAEAAGVPWMKERALNELASSLAAAGRTEEGLAAMRQVTALAEKTYGADHVRTATAIGQFGHLQWVNGEYEASIPTLKRSVEGHRRRLGTSHNRTASGYSFVARSYESAGLYRDAETYLDSSIAGFGPGSPLQVREYASLARVRNLQGDSDGAESAARTALRPAPVGVDSLWLADAYLEFGAALQQRGARRDAGPAYRRAVALYSSPSARGRADARAVARAWAGLRASGE</sequence>
<dbReference type="PANTHER" id="PTHR43289:SF34">
    <property type="entry name" value="SERINE_THREONINE-PROTEIN KINASE YBDM-RELATED"/>
    <property type="match status" value="1"/>
</dbReference>
<evidence type="ECO:0000259" key="7">
    <source>
        <dbReference type="PROSITE" id="PS50011"/>
    </source>
</evidence>
<evidence type="ECO:0000256" key="5">
    <source>
        <dbReference type="PROSITE-ProRule" id="PRU10141"/>
    </source>
</evidence>
<dbReference type="InterPro" id="IPR000719">
    <property type="entry name" value="Prot_kinase_dom"/>
</dbReference>
<dbReference type="RefSeq" id="WP_095511412.1">
    <property type="nucleotide sequence ID" value="NZ_MQWD01000001.1"/>
</dbReference>
<evidence type="ECO:0000256" key="6">
    <source>
        <dbReference type="SAM" id="Phobius"/>
    </source>
</evidence>
<dbReference type="Gene3D" id="1.25.40.10">
    <property type="entry name" value="Tetratricopeptide repeat domain"/>
    <property type="match status" value="2"/>
</dbReference>
<dbReference type="PROSITE" id="PS50011">
    <property type="entry name" value="PROTEIN_KINASE_DOM"/>
    <property type="match status" value="1"/>
</dbReference>
<dbReference type="SUPFAM" id="SSF48452">
    <property type="entry name" value="TPR-like"/>
    <property type="match status" value="3"/>
</dbReference>
<keyword evidence="1" id="KW-0808">Transferase</keyword>
<gene>
    <name evidence="8" type="ORF">BSZ37_15480</name>
</gene>
<dbReference type="Gene3D" id="3.30.200.20">
    <property type="entry name" value="Phosphorylase Kinase, domain 1"/>
    <property type="match status" value="1"/>
</dbReference>
<evidence type="ECO:0000256" key="4">
    <source>
        <dbReference type="ARBA" id="ARBA00022840"/>
    </source>
</evidence>
<dbReference type="SMART" id="SM00220">
    <property type="entry name" value="S_TKc"/>
    <property type="match status" value="1"/>
</dbReference>
<keyword evidence="4 5" id="KW-0067">ATP-binding</keyword>
<dbReference type="PANTHER" id="PTHR43289">
    <property type="entry name" value="MITOGEN-ACTIVATED PROTEIN KINASE KINASE KINASE 20-RELATED"/>
    <property type="match status" value="1"/>
</dbReference>
<keyword evidence="6" id="KW-0812">Transmembrane</keyword>
<keyword evidence="6" id="KW-0472">Membrane</keyword>
<keyword evidence="3" id="KW-0418">Kinase</keyword>
<keyword evidence="2 5" id="KW-0547">Nucleotide-binding</keyword>
<dbReference type="Pfam" id="PF00069">
    <property type="entry name" value="Pkinase"/>
    <property type="match status" value="1"/>
</dbReference>
<evidence type="ECO:0000313" key="8">
    <source>
        <dbReference type="EMBL" id="PAP77746.1"/>
    </source>
</evidence>
<evidence type="ECO:0000256" key="1">
    <source>
        <dbReference type="ARBA" id="ARBA00022679"/>
    </source>
</evidence>
<feature type="transmembrane region" description="Helical" evidence="6">
    <location>
        <begin position="405"/>
        <end position="426"/>
    </location>
</feature>
<dbReference type="GO" id="GO:0004674">
    <property type="term" value="F:protein serine/threonine kinase activity"/>
    <property type="evidence" value="ECO:0007669"/>
    <property type="project" value="TreeGrafter"/>
</dbReference>
<dbReference type="AlphaFoldDB" id="A0A271J2K8"/>
<dbReference type="InterPro" id="IPR008271">
    <property type="entry name" value="Ser/Thr_kinase_AS"/>
</dbReference>
<dbReference type="CDD" id="cd14014">
    <property type="entry name" value="STKc_PknB_like"/>
    <property type="match status" value="1"/>
</dbReference>
<comment type="caution">
    <text evidence="8">The sequence shown here is derived from an EMBL/GenBank/DDBJ whole genome shotgun (WGS) entry which is preliminary data.</text>
</comment>
<dbReference type="SMART" id="SM00028">
    <property type="entry name" value="TPR"/>
    <property type="match status" value="4"/>
</dbReference>
<evidence type="ECO:0000256" key="2">
    <source>
        <dbReference type="ARBA" id="ARBA00022741"/>
    </source>
</evidence>
<protein>
    <recommendedName>
        <fullName evidence="7">Protein kinase domain-containing protein</fullName>
    </recommendedName>
</protein>
<dbReference type="InterPro" id="IPR011990">
    <property type="entry name" value="TPR-like_helical_dom_sf"/>
</dbReference>
<dbReference type="PROSITE" id="PS00107">
    <property type="entry name" value="PROTEIN_KINASE_ATP"/>
    <property type="match status" value="1"/>
</dbReference>
<dbReference type="OrthoDB" id="9813021at2"/>
<dbReference type="SUPFAM" id="SSF56112">
    <property type="entry name" value="Protein kinase-like (PK-like)"/>
    <property type="match status" value="1"/>
</dbReference>
<feature type="domain" description="Protein kinase" evidence="7">
    <location>
        <begin position="82"/>
        <end position="393"/>
    </location>
</feature>
<keyword evidence="6" id="KW-1133">Transmembrane helix</keyword>
<dbReference type="Gene3D" id="1.10.510.10">
    <property type="entry name" value="Transferase(Phosphotransferase) domain 1"/>
    <property type="match status" value="1"/>
</dbReference>
<dbReference type="GO" id="GO:0005524">
    <property type="term" value="F:ATP binding"/>
    <property type="evidence" value="ECO:0007669"/>
    <property type="project" value="UniProtKB-UniRule"/>
</dbReference>
<organism evidence="8 9">
    <name type="scientific">Rubrivirga marina</name>
    <dbReference type="NCBI Taxonomy" id="1196024"/>
    <lineage>
        <taxon>Bacteria</taxon>
        <taxon>Pseudomonadati</taxon>
        <taxon>Rhodothermota</taxon>
        <taxon>Rhodothermia</taxon>
        <taxon>Rhodothermales</taxon>
        <taxon>Rubricoccaceae</taxon>
        <taxon>Rubrivirga</taxon>
    </lineage>
</organism>
<dbReference type="InterPro" id="IPR019734">
    <property type="entry name" value="TPR_rpt"/>
</dbReference>
<feature type="binding site" evidence="5">
    <location>
        <position position="113"/>
    </location>
    <ligand>
        <name>ATP</name>
        <dbReference type="ChEBI" id="CHEBI:30616"/>
    </ligand>
</feature>
<dbReference type="EMBL" id="MQWD01000001">
    <property type="protein sequence ID" value="PAP77746.1"/>
    <property type="molecule type" value="Genomic_DNA"/>
</dbReference>
<name>A0A271J2K8_9BACT</name>
<evidence type="ECO:0000313" key="9">
    <source>
        <dbReference type="Proteomes" id="UP000216339"/>
    </source>
</evidence>
<accession>A0A271J2K8</accession>
<dbReference type="InterPro" id="IPR017441">
    <property type="entry name" value="Protein_kinase_ATP_BS"/>
</dbReference>
<dbReference type="InterPro" id="IPR011009">
    <property type="entry name" value="Kinase-like_dom_sf"/>
</dbReference>
<dbReference type="PROSITE" id="PS00108">
    <property type="entry name" value="PROTEIN_KINASE_ST"/>
    <property type="match status" value="1"/>
</dbReference>
<evidence type="ECO:0000256" key="3">
    <source>
        <dbReference type="ARBA" id="ARBA00022777"/>
    </source>
</evidence>
<proteinExistence type="predicted"/>
<reference evidence="8 9" key="1">
    <citation type="submission" date="2016-11" db="EMBL/GenBank/DDBJ databases">
        <title>Study of marine rhodopsin-containing bacteria.</title>
        <authorList>
            <person name="Yoshizawa S."/>
            <person name="Kumagai Y."/>
            <person name="Kogure K."/>
        </authorList>
    </citation>
    <scope>NUCLEOTIDE SEQUENCE [LARGE SCALE GENOMIC DNA]</scope>
    <source>
        <strain evidence="8 9">SAORIC-28</strain>
    </source>
</reference>
<keyword evidence="9" id="KW-1185">Reference proteome</keyword>